<dbReference type="InterPro" id="IPR005766">
    <property type="entry name" value="P5_carboxy_syn"/>
</dbReference>
<dbReference type="InterPro" id="IPR016162">
    <property type="entry name" value="Ald_DH_N"/>
</dbReference>
<dbReference type="GO" id="GO:0005739">
    <property type="term" value="C:mitochondrion"/>
    <property type="evidence" value="ECO:0007669"/>
    <property type="project" value="UniProtKB-UniRule"/>
</dbReference>
<dbReference type="PIRSF" id="PIRSF036429">
    <property type="entry name" value="P5C_syn"/>
    <property type="match status" value="1"/>
</dbReference>
<comment type="catalytic activity">
    <reaction evidence="16 17">
        <text>L-glutamate + ATP = L-glutamyl 5-phosphate + ADP</text>
        <dbReference type="Rhea" id="RHEA:14877"/>
        <dbReference type="ChEBI" id="CHEBI:29985"/>
        <dbReference type="ChEBI" id="CHEBI:30616"/>
        <dbReference type="ChEBI" id="CHEBI:58274"/>
        <dbReference type="ChEBI" id="CHEBI:456216"/>
        <dbReference type="EC" id="2.7.2.11"/>
    </reaction>
</comment>
<dbReference type="SUPFAM" id="SSF53720">
    <property type="entry name" value="ALDH-like"/>
    <property type="match status" value="1"/>
</dbReference>
<dbReference type="PROSITE" id="PS00902">
    <property type="entry name" value="GLUTAMATE_5_KINASE"/>
    <property type="match status" value="1"/>
</dbReference>
<dbReference type="Gene3D" id="3.40.1160.10">
    <property type="entry name" value="Acetylglutamate kinase-like"/>
    <property type="match status" value="1"/>
</dbReference>
<dbReference type="Pfam" id="PF00171">
    <property type="entry name" value="Aldedh"/>
    <property type="match status" value="1"/>
</dbReference>
<evidence type="ECO:0000313" key="21">
    <source>
        <dbReference type="Proteomes" id="UP000015104"/>
    </source>
</evidence>
<dbReference type="InterPro" id="IPR019797">
    <property type="entry name" value="Glutamate_5-kinase_CS"/>
</dbReference>
<dbReference type="Proteomes" id="UP000015104">
    <property type="component" value="Unassembled WGS sequence"/>
</dbReference>
<dbReference type="EnsemblMetazoa" id="tetur05g09050.1">
    <property type="protein sequence ID" value="tetur05g09050.1"/>
    <property type="gene ID" value="tetur05g09050"/>
</dbReference>
<feature type="domain" description="Aldehyde dehydrogenase" evidence="18">
    <location>
        <begin position="374"/>
        <end position="657"/>
    </location>
</feature>
<protein>
    <recommendedName>
        <fullName evidence="17">Delta-1-pyrroline-5-carboxylate synthase</fullName>
    </recommendedName>
    <domain>
        <recommendedName>
            <fullName evidence="17">Glutamate 5-kinase</fullName>
            <shortName evidence="17">GK</shortName>
            <ecNumber evidence="17">2.7.2.11</ecNumber>
        </recommendedName>
        <alternativeName>
            <fullName evidence="17">Gamma-glutamyl kinase</fullName>
        </alternativeName>
    </domain>
    <domain>
        <recommendedName>
            <fullName evidence="17">Gamma-glutamyl phosphate reductase</fullName>
            <shortName evidence="17">GPR</shortName>
            <ecNumber evidence="17">1.2.1.41</ecNumber>
        </recommendedName>
        <alternativeName>
            <fullName evidence="17">Glutamate-5-semialdehyde dehydrogenase</fullName>
        </alternativeName>
        <alternativeName>
            <fullName evidence="17">Glutamyl-gamma-semialdehyde dehydrogenase</fullName>
        </alternativeName>
    </domain>
</protein>
<dbReference type="GO" id="GO:0055129">
    <property type="term" value="P:L-proline biosynthetic process"/>
    <property type="evidence" value="ECO:0007669"/>
    <property type="project" value="UniProtKB-UniRule"/>
</dbReference>
<dbReference type="Pfam" id="PF00696">
    <property type="entry name" value="AA_kinase"/>
    <property type="match status" value="1"/>
</dbReference>
<comment type="catalytic activity">
    <reaction evidence="15 17">
        <text>L-glutamate 5-semialdehyde + phosphate + NADP(+) = L-glutamyl 5-phosphate + NADPH + H(+)</text>
        <dbReference type="Rhea" id="RHEA:19541"/>
        <dbReference type="ChEBI" id="CHEBI:15378"/>
        <dbReference type="ChEBI" id="CHEBI:43474"/>
        <dbReference type="ChEBI" id="CHEBI:57783"/>
        <dbReference type="ChEBI" id="CHEBI:58066"/>
        <dbReference type="ChEBI" id="CHEBI:58274"/>
        <dbReference type="ChEBI" id="CHEBI:58349"/>
        <dbReference type="EC" id="1.2.1.41"/>
    </reaction>
</comment>
<dbReference type="InterPro" id="IPR005715">
    <property type="entry name" value="Glu_5kinase/COase_Synthase"/>
</dbReference>
<dbReference type="SUPFAM" id="SSF53633">
    <property type="entry name" value="Carbamate kinase-like"/>
    <property type="match status" value="1"/>
</dbReference>
<dbReference type="NCBIfam" id="TIGR00407">
    <property type="entry name" value="proA"/>
    <property type="match status" value="1"/>
</dbReference>
<dbReference type="InterPro" id="IPR016163">
    <property type="entry name" value="Ald_DH_C"/>
</dbReference>
<comment type="similarity">
    <text evidence="4 17">In the N-terminal section; belongs to the glutamate 5-kinase family.</text>
</comment>
<dbReference type="Gene3D" id="3.40.605.10">
    <property type="entry name" value="Aldehyde Dehydrogenase, Chain A, domain 1"/>
    <property type="match status" value="1"/>
</dbReference>
<keyword evidence="7 17" id="KW-0641">Proline biosynthesis</keyword>
<comment type="pathway">
    <text evidence="1 17">Amino-acid biosynthesis; L-proline biosynthesis; L-glutamate 5-semialdehyde from L-glutamate: step 2/2.</text>
</comment>
<dbReference type="InterPro" id="IPR036393">
    <property type="entry name" value="AceGlu_kinase-like_sf"/>
</dbReference>
<dbReference type="HAMAP" id="MF_00412">
    <property type="entry name" value="ProA"/>
    <property type="match status" value="1"/>
</dbReference>
<comment type="pathway">
    <text evidence="2 17">Amino-acid biosynthesis; L-proline biosynthesis; L-glutamate 5-semialdehyde from L-glutamate: step 1/2.</text>
</comment>
<sequence>MYVCRVNMMYFVLRTKNFIPISFRQQLLSKSCFKRSLSNNLHYGHGEHVNDVISFHPVVTEAINSIENGLTKKNPYESREDLRRAQRIVVKLGSAVLTREDQSGLALGRLASIVEQVCELRDTGKDVIIVTSGSVALGKQKISTELRMSRSMRQTLRQMTTQLSNEDQTLQVRAAAAIGQSNLMALYDTMFTQYGVKIAQVLATKSDFHNPVSRINLDYTIDDLLHLNIVPIVNTNDVIVSPMLPDHPEIIQESETTHREQQISINDNDSLAALLSVEIGADLLILLSDVDGVYTGPPGQEGSKLINVYSTRSDSSIKFGINNKVGTGGMKSKVDAASWALERGVTTVICNGHEPDAIKRIIDGFAIGTFFTNHQTKTSSAEALAAKARIGGSKLQFLKPEERSDILSTLADLLVENESKILKENQKDLRKGEQTGLSKVLMSRLKLDDKKLKSLADGLKFIAENSKGMLNRVIKETVLADELILKQITVPIGNILVIFESRPDCLPQIAGLCIATGNGLILKGGKEASHSNQYLWELVQQALSKYGVEDAVALVNSRQEISELITYEDQIDLIVPRGSYELVRDIREKAGKIPVLGHSEGICHVYVDKDADLKKTVDIVINSKCNYPSACNSMETLLLHQSLVNIDFFSQLCNELKSKGVTVYSGPKLFNALTFSPPLTTSLKKEYGGLECTIELVGNVEEAINHINAYGSGHTDVIVTENDQAANLFLQKVDSACCFHNCSSRFADGYRFGLGAEVGISTEKIHARGPVGMEGLLSTKWILHGNGQVVQ</sequence>
<dbReference type="InterPro" id="IPR000965">
    <property type="entry name" value="GPR_dom"/>
</dbReference>
<dbReference type="HOGENOM" id="CLU_016144_0_0_1"/>
<dbReference type="PRINTS" id="PR00474">
    <property type="entry name" value="GLU5KINASE"/>
</dbReference>
<evidence type="ECO:0000256" key="4">
    <source>
        <dbReference type="ARBA" id="ARBA00009302"/>
    </source>
</evidence>
<dbReference type="FunFam" id="3.40.1160.10:FF:000006">
    <property type="entry name" value="Glutamate 5-kinase"/>
    <property type="match status" value="1"/>
</dbReference>
<dbReference type="InterPro" id="IPR016161">
    <property type="entry name" value="Ald_DH/histidinol_DH"/>
</dbReference>
<evidence type="ECO:0000256" key="11">
    <source>
        <dbReference type="ARBA" id="ARBA00022840"/>
    </source>
</evidence>
<dbReference type="KEGG" id="tut:107360722"/>
<dbReference type="OrthoDB" id="1934954at2759"/>
<comment type="similarity">
    <text evidence="3 17">In the C-terminal section; belongs to the gamma-glutamyl phosphate reductase family.</text>
</comment>
<dbReference type="GO" id="GO:0004350">
    <property type="term" value="F:glutamate-5-semialdehyde dehydrogenase activity"/>
    <property type="evidence" value="ECO:0007669"/>
    <property type="project" value="UniProtKB-UniRule"/>
</dbReference>
<keyword evidence="5" id="KW-0963">Cytoplasm</keyword>
<evidence type="ECO:0000256" key="8">
    <source>
        <dbReference type="ARBA" id="ARBA00022679"/>
    </source>
</evidence>
<keyword evidence="13 17" id="KW-0560">Oxidoreductase</keyword>
<keyword evidence="21" id="KW-1185">Reference proteome</keyword>
<dbReference type="EC" id="2.7.2.11" evidence="17"/>
<dbReference type="GO" id="GO:0005524">
    <property type="term" value="F:ATP binding"/>
    <property type="evidence" value="ECO:0007669"/>
    <property type="project" value="UniProtKB-UniRule"/>
</dbReference>
<dbReference type="PANTHER" id="PTHR11063:SF8">
    <property type="entry name" value="DELTA-1-PYRROLINE-5-CARBOXYLATE SYNTHASE"/>
    <property type="match status" value="1"/>
</dbReference>
<evidence type="ECO:0000256" key="12">
    <source>
        <dbReference type="ARBA" id="ARBA00022857"/>
    </source>
</evidence>
<evidence type="ECO:0000256" key="10">
    <source>
        <dbReference type="ARBA" id="ARBA00022777"/>
    </source>
</evidence>
<dbReference type="InterPro" id="IPR020593">
    <property type="entry name" value="G-glutamylP_reductase_CS"/>
</dbReference>
<dbReference type="NCBIfam" id="NF001221">
    <property type="entry name" value="PRK00197.1"/>
    <property type="match status" value="1"/>
</dbReference>
<keyword evidence="8 17" id="KW-0808">Transferase</keyword>
<dbReference type="eggNOG" id="KOG4165">
    <property type="taxonomic scope" value="Eukaryota"/>
</dbReference>
<reference evidence="21" key="1">
    <citation type="submission" date="2011-08" db="EMBL/GenBank/DDBJ databases">
        <authorList>
            <person name="Rombauts S."/>
        </authorList>
    </citation>
    <scope>NUCLEOTIDE SEQUENCE</scope>
    <source>
        <strain evidence="21">London</strain>
    </source>
</reference>
<evidence type="ECO:0000256" key="6">
    <source>
        <dbReference type="ARBA" id="ARBA00022605"/>
    </source>
</evidence>
<dbReference type="HAMAP" id="MF_00456">
    <property type="entry name" value="ProB"/>
    <property type="match status" value="1"/>
</dbReference>
<evidence type="ECO:0000259" key="19">
    <source>
        <dbReference type="Pfam" id="PF00696"/>
    </source>
</evidence>
<dbReference type="EMBL" id="CAEY01001593">
    <property type="status" value="NOT_ANNOTATED_CDS"/>
    <property type="molecule type" value="Genomic_DNA"/>
</dbReference>
<dbReference type="OMA" id="QMVNTHE"/>
<evidence type="ECO:0000256" key="9">
    <source>
        <dbReference type="ARBA" id="ARBA00022741"/>
    </source>
</evidence>
<proteinExistence type="inferred from homology"/>
<organism evidence="20 21">
    <name type="scientific">Tetranychus urticae</name>
    <name type="common">Two-spotted spider mite</name>
    <dbReference type="NCBI Taxonomy" id="32264"/>
    <lineage>
        <taxon>Eukaryota</taxon>
        <taxon>Metazoa</taxon>
        <taxon>Ecdysozoa</taxon>
        <taxon>Arthropoda</taxon>
        <taxon>Chelicerata</taxon>
        <taxon>Arachnida</taxon>
        <taxon>Acari</taxon>
        <taxon>Acariformes</taxon>
        <taxon>Trombidiformes</taxon>
        <taxon>Prostigmata</taxon>
        <taxon>Eleutherengona</taxon>
        <taxon>Raphignathae</taxon>
        <taxon>Tetranychoidea</taxon>
        <taxon>Tetranychidae</taxon>
        <taxon>Tetranychus</taxon>
    </lineage>
</organism>
<dbReference type="UniPathway" id="UPA00098">
    <property type="reaction ID" value="UER00359"/>
</dbReference>
<dbReference type="InterPro" id="IPR001057">
    <property type="entry name" value="Glu/AcGlu_kinase"/>
</dbReference>
<evidence type="ECO:0000259" key="18">
    <source>
        <dbReference type="Pfam" id="PF00171"/>
    </source>
</evidence>
<keyword evidence="14" id="KW-0511">Multifunctional enzyme</keyword>
<evidence type="ECO:0000313" key="20">
    <source>
        <dbReference type="EnsemblMetazoa" id="tetur05g09050.1"/>
    </source>
</evidence>
<name>T1K691_TETUR</name>
<dbReference type="PROSITE" id="PS01223">
    <property type="entry name" value="PROA"/>
    <property type="match status" value="1"/>
</dbReference>
<evidence type="ECO:0000256" key="16">
    <source>
        <dbReference type="ARBA" id="ARBA00049141"/>
    </source>
</evidence>
<dbReference type="EC" id="1.2.1.41" evidence="17"/>
<evidence type="ECO:0000256" key="7">
    <source>
        <dbReference type="ARBA" id="ARBA00022650"/>
    </source>
</evidence>
<evidence type="ECO:0000256" key="17">
    <source>
        <dbReference type="PIRNR" id="PIRNR036429"/>
    </source>
</evidence>
<evidence type="ECO:0000256" key="13">
    <source>
        <dbReference type="ARBA" id="ARBA00023002"/>
    </source>
</evidence>
<dbReference type="AlphaFoldDB" id="T1K691"/>
<dbReference type="CDD" id="cd07079">
    <property type="entry name" value="ALDH_F18-19_ProA-GPR"/>
    <property type="match status" value="1"/>
</dbReference>
<evidence type="ECO:0000256" key="15">
    <source>
        <dbReference type="ARBA" id="ARBA00049024"/>
    </source>
</evidence>
<dbReference type="eggNOG" id="KOG1154">
    <property type="taxonomic scope" value="Eukaryota"/>
</dbReference>
<evidence type="ECO:0000256" key="5">
    <source>
        <dbReference type="ARBA" id="ARBA00022490"/>
    </source>
</evidence>
<reference evidence="20" key="2">
    <citation type="submission" date="2015-06" db="UniProtKB">
        <authorList>
            <consortium name="EnsemblMetazoa"/>
        </authorList>
    </citation>
    <scope>IDENTIFICATION</scope>
</reference>
<dbReference type="Gene3D" id="3.40.309.10">
    <property type="entry name" value="Aldehyde Dehydrogenase, Chain A, domain 2"/>
    <property type="match status" value="1"/>
</dbReference>
<dbReference type="STRING" id="32264.T1K691"/>
<dbReference type="GO" id="GO:0004349">
    <property type="term" value="F:glutamate 5-kinase activity"/>
    <property type="evidence" value="ECO:0007669"/>
    <property type="project" value="UniProtKB-UniRule"/>
</dbReference>
<evidence type="ECO:0000256" key="3">
    <source>
        <dbReference type="ARBA" id="ARBA00006300"/>
    </source>
</evidence>
<keyword evidence="12 17" id="KW-0521">NADP</keyword>
<accession>T1K691</accession>
<evidence type="ECO:0000256" key="2">
    <source>
        <dbReference type="ARBA" id="ARBA00005185"/>
    </source>
</evidence>
<evidence type="ECO:0000256" key="1">
    <source>
        <dbReference type="ARBA" id="ARBA00004985"/>
    </source>
</evidence>
<gene>
    <name evidence="20" type="primary">107360722</name>
</gene>
<dbReference type="InterPro" id="IPR001048">
    <property type="entry name" value="Asp/Glu/Uridylate_kinase"/>
</dbReference>
<dbReference type="PANTHER" id="PTHR11063">
    <property type="entry name" value="GLUTAMATE SEMIALDEHYDE DEHYDROGENASE"/>
    <property type="match status" value="1"/>
</dbReference>
<keyword evidence="10 17" id="KW-0418">Kinase</keyword>
<feature type="domain" description="Aspartate/glutamate/uridylate kinase" evidence="19">
    <location>
        <begin position="86"/>
        <end position="351"/>
    </location>
</feature>
<keyword evidence="9 17" id="KW-0547">Nucleotide-binding</keyword>
<evidence type="ECO:0000256" key="14">
    <source>
        <dbReference type="ARBA" id="ARBA00023268"/>
    </source>
</evidence>
<dbReference type="NCBIfam" id="TIGR01092">
    <property type="entry name" value="P5CS"/>
    <property type="match status" value="1"/>
</dbReference>
<keyword evidence="6 17" id="KW-0028">Amino-acid biosynthesis</keyword>
<keyword evidence="11 17" id="KW-0067">ATP-binding</keyword>
<dbReference type="InterPro" id="IPR015590">
    <property type="entry name" value="Aldehyde_DH_dom"/>
</dbReference>